<dbReference type="SUPFAM" id="SSF51445">
    <property type="entry name" value="(Trans)glycosidases"/>
    <property type="match status" value="1"/>
</dbReference>
<protein>
    <recommendedName>
        <fullName evidence="2">Glycoside hydrolase family 42 N-terminal domain-containing protein</fullName>
    </recommendedName>
</protein>
<reference evidence="1" key="1">
    <citation type="submission" date="2019-08" db="EMBL/GenBank/DDBJ databases">
        <authorList>
            <person name="Kucharzyk K."/>
            <person name="Murdoch R.W."/>
            <person name="Higgins S."/>
            <person name="Loffler F."/>
        </authorList>
    </citation>
    <scope>NUCLEOTIDE SEQUENCE</scope>
</reference>
<name>A0A645IWN1_9ZZZZ</name>
<accession>A0A645IWN1</accession>
<dbReference type="AlphaFoldDB" id="A0A645IWN1"/>
<dbReference type="Gene3D" id="3.20.20.80">
    <property type="entry name" value="Glycosidases"/>
    <property type="match status" value="1"/>
</dbReference>
<evidence type="ECO:0000313" key="1">
    <source>
        <dbReference type="EMBL" id="MPN55290.1"/>
    </source>
</evidence>
<gene>
    <name evidence="1" type="ORF">SDC9_202972</name>
</gene>
<dbReference type="EMBL" id="VSSQ01124349">
    <property type="protein sequence ID" value="MPN55290.1"/>
    <property type="molecule type" value="Genomic_DNA"/>
</dbReference>
<evidence type="ECO:0008006" key="2">
    <source>
        <dbReference type="Google" id="ProtNLM"/>
    </source>
</evidence>
<dbReference type="InterPro" id="IPR017853">
    <property type="entry name" value="GH"/>
</dbReference>
<comment type="caution">
    <text evidence="1">The sequence shown here is derived from an EMBL/GenBank/DDBJ whole genome shotgun (WGS) entry which is preliminary data.</text>
</comment>
<sequence length="130" mass="15119">MASKYCDIVSVNYYNYVFPKDQICNPAKWGKWLQKYDKPAMVTEFYAKAYNASYPDQSGAGFYTDDQNGRGIFYQSSCLDLLRSGYYVGWQFFRWQDDPAPAFSNKGIVDTSDQEYTAMTAYMEELNRQV</sequence>
<proteinExistence type="predicted"/>
<organism evidence="1">
    <name type="scientific">bioreactor metagenome</name>
    <dbReference type="NCBI Taxonomy" id="1076179"/>
    <lineage>
        <taxon>unclassified sequences</taxon>
        <taxon>metagenomes</taxon>
        <taxon>ecological metagenomes</taxon>
    </lineage>
</organism>